<protein>
    <submittedName>
        <fullName evidence="1">Uncharacterized protein</fullName>
    </submittedName>
</protein>
<accession>A0ABW7F878</accession>
<dbReference type="EMBL" id="JBIGHV010000006">
    <property type="protein sequence ID" value="MFG6431513.1"/>
    <property type="molecule type" value="Genomic_DNA"/>
</dbReference>
<name>A0ABW7F878_9BURK</name>
<reference evidence="1 2" key="1">
    <citation type="submission" date="2024-08" db="EMBL/GenBank/DDBJ databases">
        <authorList>
            <person name="Lu H."/>
        </authorList>
    </citation>
    <scope>NUCLEOTIDE SEQUENCE [LARGE SCALE GENOMIC DNA]</scope>
    <source>
        <strain evidence="1 2">LYH14W</strain>
    </source>
</reference>
<dbReference type="RefSeq" id="WP_394480644.1">
    <property type="nucleotide sequence ID" value="NZ_JBIGHV010000006.1"/>
</dbReference>
<organism evidence="1 2">
    <name type="scientific">Pelomonas parva</name>
    <dbReference type="NCBI Taxonomy" id="3299032"/>
    <lineage>
        <taxon>Bacteria</taxon>
        <taxon>Pseudomonadati</taxon>
        <taxon>Pseudomonadota</taxon>
        <taxon>Betaproteobacteria</taxon>
        <taxon>Burkholderiales</taxon>
        <taxon>Sphaerotilaceae</taxon>
        <taxon>Roseateles</taxon>
    </lineage>
</organism>
<comment type="caution">
    <text evidence="1">The sequence shown here is derived from an EMBL/GenBank/DDBJ whole genome shotgun (WGS) entry which is preliminary data.</text>
</comment>
<keyword evidence="2" id="KW-1185">Reference proteome</keyword>
<proteinExistence type="predicted"/>
<sequence>MNRHLFNVIDLTGSLSRCDAMPLTQVQGWQLAGKPASVAYAHDCGRERDDTHPSGEGPG</sequence>
<dbReference type="Proteomes" id="UP001606210">
    <property type="component" value="Unassembled WGS sequence"/>
</dbReference>
<gene>
    <name evidence="1" type="ORF">ACG00Y_16425</name>
</gene>
<evidence type="ECO:0000313" key="1">
    <source>
        <dbReference type="EMBL" id="MFG6431513.1"/>
    </source>
</evidence>
<evidence type="ECO:0000313" key="2">
    <source>
        <dbReference type="Proteomes" id="UP001606210"/>
    </source>
</evidence>